<keyword evidence="7" id="KW-0732">Signal</keyword>
<organism evidence="10 11">
    <name type="scientific">Panaeolus cyanescens</name>
    <dbReference type="NCBI Taxonomy" id="181874"/>
    <lineage>
        <taxon>Eukaryota</taxon>
        <taxon>Fungi</taxon>
        <taxon>Dikarya</taxon>
        <taxon>Basidiomycota</taxon>
        <taxon>Agaricomycotina</taxon>
        <taxon>Agaricomycetes</taxon>
        <taxon>Agaricomycetidae</taxon>
        <taxon>Agaricales</taxon>
        <taxon>Agaricineae</taxon>
        <taxon>Galeropsidaceae</taxon>
        <taxon>Panaeolus</taxon>
    </lineage>
</organism>
<evidence type="ECO:0000256" key="8">
    <source>
        <dbReference type="SAM" id="MobiDB-lite"/>
    </source>
</evidence>
<dbReference type="AlphaFoldDB" id="A0A409VE17"/>
<keyword evidence="11" id="KW-1185">Reference proteome</keyword>
<evidence type="ECO:0000256" key="2">
    <source>
        <dbReference type="ARBA" id="ARBA00022617"/>
    </source>
</evidence>
<proteinExistence type="inferred from homology"/>
<dbReference type="PROSITE" id="PS50873">
    <property type="entry name" value="PEROXIDASE_4"/>
    <property type="match status" value="1"/>
</dbReference>
<sequence length="603" mass="64862">MKRGSAILSLLLFALGGFAYHWPSPQFDTLEKLIYEGTAPNGLTLHGVLGECTRRNFRDDSTTVAAQWLRFAFHDAATFNADAKTGGLDGSIHFEMDRPENVGDGLKLTAADYSIFHSKYVSRADVIAIGAAFAVANCGGPVISLRGGRIDALQAGPPGVPEPHQTLEEHIESFRLQGFNQSEMVELVACGHTLGGVESIDFPTIVHPPHNASQSVLGPFDNTTAFDTAVVSQYLDGTTLNPLVVGHNETTRSDLRIFNSDSNATMNSLANPDVFRQRCAVMFERMFDVVPDGVQLTEKIDVVDAKPGDAAFKIVDGQLTFYATLRLSQSSSAPTPDGSTVSFLWCDRYGDAANCQTGRANRVKGAVTVFTTTVSPIATSMGIALLTAPFQAPINSSRSISHFWFEVDDGSGSPPKVYNNDGSMYPVVQDQIIHPSAFTKDLNPSSVSPNKTYIIAAAVRSDIKPSRIYGNVLDYTYDDKPVGAITNVTHDFSRDTSLTAVPGYYMYSARFTVLGSAPIVDLYLDVDGEHFVVDLQPLTGRDLHTSIPIGTVDSVPYTPPPPKGNGTSNGNTPGTTDTSSAAMTLALPSLMLLIPWVLCSLFL</sequence>
<evidence type="ECO:0000256" key="6">
    <source>
        <dbReference type="RuleBase" id="RU004241"/>
    </source>
</evidence>
<dbReference type="InterPro" id="IPR010255">
    <property type="entry name" value="Haem_peroxidase_sf"/>
</dbReference>
<keyword evidence="3" id="KW-0479">Metal-binding</keyword>
<dbReference type="Proteomes" id="UP000284842">
    <property type="component" value="Unassembled WGS sequence"/>
</dbReference>
<dbReference type="PANTHER" id="PTHR31356">
    <property type="entry name" value="THYLAKOID LUMENAL 29 KDA PROTEIN, CHLOROPLASTIC-RELATED"/>
    <property type="match status" value="1"/>
</dbReference>
<evidence type="ECO:0000256" key="1">
    <source>
        <dbReference type="ARBA" id="ARBA00022559"/>
    </source>
</evidence>
<evidence type="ECO:0000256" key="5">
    <source>
        <dbReference type="ARBA" id="ARBA00023004"/>
    </source>
</evidence>
<dbReference type="GO" id="GO:0046872">
    <property type="term" value="F:metal ion binding"/>
    <property type="evidence" value="ECO:0007669"/>
    <property type="project" value="UniProtKB-UniRule"/>
</dbReference>
<protein>
    <recommendedName>
        <fullName evidence="7">Peroxidase</fullName>
        <ecNumber evidence="7">1.11.1.-</ecNumber>
    </recommendedName>
</protein>
<dbReference type="GO" id="GO:0042744">
    <property type="term" value="P:hydrogen peroxide catabolic process"/>
    <property type="evidence" value="ECO:0007669"/>
    <property type="project" value="TreeGrafter"/>
</dbReference>
<dbReference type="InterPro" id="IPR044831">
    <property type="entry name" value="Ccp1-like"/>
</dbReference>
<dbReference type="GO" id="GO:0000302">
    <property type="term" value="P:response to reactive oxygen species"/>
    <property type="evidence" value="ECO:0007669"/>
    <property type="project" value="TreeGrafter"/>
</dbReference>
<evidence type="ECO:0000313" key="11">
    <source>
        <dbReference type="Proteomes" id="UP000284842"/>
    </source>
</evidence>
<feature type="compositionally biased region" description="Low complexity" evidence="8">
    <location>
        <begin position="564"/>
        <end position="577"/>
    </location>
</feature>
<reference evidence="10 11" key="1">
    <citation type="journal article" date="2018" name="Evol. Lett.">
        <title>Horizontal gene cluster transfer increased hallucinogenic mushroom diversity.</title>
        <authorList>
            <person name="Reynolds H.T."/>
            <person name="Vijayakumar V."/>
            <person name="Gluck-Thaler E."/>
            <person name="Korotkin H.B."/>
            <person name="Matheny P.B."/>
            <person name="Slot J.C."/>
        </authorList>
    </citation>
    <scope>NUCLEOTIDE SEQUENCE [LARGE SCALE GENOMIC DNA]</scope>
    <source>
        <strain evidence="10 11">2629</strain>
    </source>
</reference>
<keyword evidence="4 7" id="KW-0560">Oxidoreductase</keyword>
<evidence type="ECO:0000313" key="10">
    <source>
        <dbReference type="EMBL" id="PPQ63690.1"/>
    </source>
</evidence>
<evidence type="ECO:0000256" key="4">
    <source>
        <dbReference type="ARBA" id="ARBA00023002"/>
    </source>
</evidence>
<dbReference type="GO" id="GO:0034599">
    <property type="term" value="P:cellular response to oxidative stress"/>
    <property type="evidence" value="ECO:0007669"/>
    <property type="project" value="InterPro"/>
</dbReference>
<dbReference type="Pfam" id="PF00141">
    <property type="entry name" value="peroxidase"/>
    <property type="match status" value="1"/>
</dbReference>
<feature type="domain" description="Plant heme peroxidase family profile" evidence="9">
    <location>
        <begin position="63"/>
        <end position="319"/>
    </location>
</feature>
<keyword evidence="5" id="KW-0408">Iron</keyword>
<accession>A0A409VE17</accession>
<name>A0A409VE17_9AGAR</name>
<dbReference type="PANTHER" id="PTHR31356:SF53">
    <property type="entry name" value="HEME PEROXIDASE"/>
    <property type="match status" value="1"/>
</dbReference>
<dbReference type="GO" id="GO:0004601">
    <property type="term" value="F:peroxidase activity"/>
    <property type="evidence" value="ECO:0007669"/>
    <property type="project" value="UniProtKB-KW"/>
</dbReference>
<dbReference type="InParanoid" id="A0A409VE17"/>
<dbReference type="SUPFAM" id="SSF48113">
    <property type="entry name" value="Heme-dependent peroxidases"/>
    <property type="match status" value="1"/>
</dbReference>
<feature type="signal peptide" evidence="7">
    <location>
        <begin position="1"/>
        <end position="19"/>
    </location>
</feature>
<dbReference type="GO" id="GO:0020037">
    <property type="term" value="F:heme binding"/>
    <property type="evidence" value="ECO:0007669"/>
    <property type="project" value="UniProtKB-UniRule"/>
</dbReference>
<dbReference type="EC" id="1.11.1.-" evidence="7"/>
<evidence type="ECO:0000256" key="3">
    <source>
        <dbReference type="ARBA" id="ARBA00022723"/>
    </source>
</evidence>
<comment type="similarity">
    <text evidence="6">Belongs to the peroxidase family.</text>
</comment>
<dbReference type="PRINTS" id="PR00458">
    <property type="entry name" value="PEROXIDASE"/>
</dbReference>
<comment type="caution">
    <text evidence="10">The sequence shown here is derived from an EMBL/GenBank/DDBJ whole genome shotgun (WGS) entry which is preliminary data.</text>
</comment>
<dbReference type="STRING" id="181874.A0A409VE17"/>
<dbReference type="InterPro" id="IPR002016">
    <property type="entry name" value="Haem_peroxidase"/>
</dbReference>
<keyword evidence="2" id="KW-0349">Heme</keyword>
<gene>
    <name evidence="10" type="ORF">CVT24_004575</name>
</gene>
<evidence type="ECO:0000259" key="9">
    <source>
        <dbReference type="PROSITE" id="PS50873"/>
    </source>
</evidence>
<dbReference type="Gene3D" id="1.10.420.10">
    <property type="entry name" value="Peroxidase, domain 2"/>
    <property type="match status" value="1"/>
</dbReference>
<keyword evidence="1 7" id="KW-0575">Peroxidase</keyword>
<feature type="region of interest" description="Disordered" evidence="8">
    <location>
        <begin position="550"/>
        <end position="577"/>
    </location>
</feature>
<dbReference type="OrthoDB" id="5985073at2759"/>
<evidence type="ECO:0000256" key="7">
    <source>
        <dbReference type="RuleBase" id="RU363051"/>
    </source>
</evidence>
<dbReference type="Gene3D" id="1.10.520.10">
    <property type="match status" value="1"/>
</dbReference>
<feature type="chain" id="PRO_5018818227" description="Peroxidase" evidence="7">
    <location>
        <begin position="20"/>
        <end position="603"/>
    </location>
</feature>
<dbReference type="EMBL" id="NHTK01006114">
    <property type="protein sequence ID" value="PPQ63690.1"/>
    <property type="molecule type" value="Genomic_DNA"/>
</dbReference>